<dbReference type="AlphaFoldDB" id="A0A164QGM5"/>
<name>A0A164QGM5_9CRUS</name>
<organism evidence="1 2">
    <name type="scientific">Daphnia magna</name>
    <dbReference type="NCBI Taxonomy" id="35525"/>
    <lineage>
        <taxon>Eukaryota</taxon>
        <taxon>Metazoa</taxon>
        <taxon>Ecdysozoa</taxon>
        <taxon>Arthropoda</taxon>
        <taxon>Crustacea</taxon>
        <taxon>Branchiopoda</taxon>
        <taxon>Diplostraca</taxon>
        <taxon>Cladocera</taxon>
        <taxon>Anomopoda</taxon>
        <taxon>Daphniidae</taxon>
        <taxon>Daphnia</taxon>
    </lineage>
</organism>
<gene>
    <name evidence="1" type="ORF">APZ42_028485</name>
</gene>
<accession>A0A164QGM5</accession>
<evidence type="ECO:0000313" key="2">
    <source>
        <dbReference type="Proteomes" id="UP000076858"/>
    </source>
</evidence>
<protein>
    <submittedName>
        <fullName evidence="1">Uncharacterized protein</fullName>
    </submittedName>
</protein>
<sequence length="60" mass="7043">MLSISCCIVSVALRPYQTTLEWMPAMIVAKRMFAYKLCQNRKSRYENMEIGKSTFLDDEM</sequence>
<dbReference type="EMBL" id="LRGB01002422">
    <property type="protein sequence ID" value="KZS07737.1"/>
    <property type="molecule type" value="Genomic_DNA"/>
</dbReference>
<keyword evidence="2" id="KW-1185">Reference proteome</keyword>
<comment type="caution">
    <text evidence="1">The sequence shown here is derived from an EMBL/GenBank/DDBJ whole genome shotgun (WGS) entry which is preliminary data.</text>
</comment>
<reference evidence="1 2" key="1">
    <citation type="submission" date="2016-03" db="EMBL/GenBank/DDBJ databases">
        <title>EvidentialGene: Evidence-directed Construction of Genes on Genomes.</title>
        <authorList>
            <person name="Gilbert D.G."/>
            <person name="Choi J.-H."/>
            <person name="Mockaitis K."/>
            <person name="Colbourne J."/>
            <person name="Pfrender M."/>
        </authorList>
    </citation>
    <scope>NUCLEOTIDE SEQUENCE [LARGE SCALE GENOMIC DNA]</scope>
    <source>
        <strain evidence="1 2">Xinb3</strain>
        <tissue evidence="1">Complete organism</tissue>
    </source>
</reference>
<dbReference type="Proteomes" id="UP000076858">
    <property type="component" value="Unassembled WGS sequence"/>
</dbReference>
<evidence type="ECO:0000313" key="1">
    <source>
        <dbReference type="EMBL" id="KZS07737.1"/>
    </source>
</evidence>
<proteinExistence type="predicted"/>